<dbReference type="InterPro" id="IPR045187">
    <property type="entry name" value="CcO_II"/>
</dbReference>
<evidence type="ECO:0000256" key="3">
    <source>
        <dbReference type="ARBA" id="ARBA00012949"/>
    </source>
</evidence>
<dbReference type="GO" id="GO:0005507">
    <property type="term" value="F:copper ion binding"/>
    <property type="evidence" value="ECO:0007669"/>
    <property type="project" value="InterPro"/>
</dbReference>
<keyword evidence="4" id="KW-0813">Transport</keyword>
<evidence type="ECO:0000256" key="11">
    <source>
        <dbReference type="ARBA" id="ARBA00022989"/>
    </source>
</evidence>
<proteinExistence type="inferred from homology"/>
<dbReference type="InterPro" id="IPR002429">
    <property type="entry name" value="CcO_II-like_C"/>
</dbReference>
<dbReference type="GO" id="GO:0042773">
    <property type="term" value="P:ATP synthesis coupled electron transport"/>
    <property type="evidence" value="ECO:0007669"/>
    <property type="project" value="TreeGrafter"/>
</dbReference>
<keyword evidence="7 16" id="KW-0812">Transmembrane</keyword>
<keyword evidence="14 16" id="KW-0472">Membrane</keyword>
<evidence type="ECO:0000313" key="22">
    <source>
        <dbReference type="EMBL" id="CAB4786573.1"/>
    </source>
</evidence>
<dbReference type="Pfam" id="PF00116">
    <property type="entry name" value="COX2"/>
    <property type="match status" value="1"/>
</dbReference>
<reference evidence="22" key="1">
    <citation type="submission" date="2020-05" db="EMBL/GenBank/DDBJ databases">
        <authorList>
            <person name="Chiriac C."/>
            <person name="Salcher M."/>
            <person name="Ghai R."/>
            <person name="Kavagutti S V."/>
        </authorList>
    </citation>
    <scope>NUCLEOTIDE SEQUENCE</scope>
</reference>
<evidence type="ECO:0000256" key="8">
    <source>
        <dbReference type="ARBA" id="ARBA00022723"/>
    </source>
</evidence>
<feature type="transmembrane region" description="Helical" evidence="16">
    <location>
        <begin position="94"/>
        <end position="116"/>
    </location>
</feature>
<dbReference type="Gene3D" id="1.10.287.90">
    <property type="match status" value="1"/>
</dbReference>
<dbReference type="CDD" id="cd04213">
    <property type="entry name" value="CuRO_CcO_Caa3_II"/>
    <property type="match status" value="1"/>
</dbReference>
<dbReference type="GO" id="GO:0004129">
    <property type="term" value="F:cytochrome-c oxidase activity"/>
    <property type="evidence" value="ECO:0007669"/>
    <property type="project" value="UniProtKB-EC"/>
</dbReference>
<evidence type="ECO:0000256" key="10">
    <source>
        <dbReference type="ARBA" id="ARBA00022982"/>
    </source>
</evidence>
<evidence type="ECO:0000256" key="14">
    <source>
        <dbReference type="ARBA" id="ARBA00023136"/>
    </source>
</evidence>
<evidence type="ECO:0000256" key="9">
    <source>
        <dbReference type="ARBA" id="ARBA00022967"/>
    </source>
</evidence>
<dbReference type="EMBL" id="CAFBPF010000166">
    <property type="protein sequence ID" value="CAB5020421.1"/>
    <property type="molecule type" value="Genomic_DNA"/>
</dbReference>
<evidence type="ECO:0000256" key="6">
    <source>
        <dbReference type="ARBA" id="ARBA00022660"/>
    </source>
</evidence>
<dbReference type="InterPro" id="IPR034236">
    <property type="entry name" value="CuRO_CcO_Caa3_II"/>
</dbReference>
<dbReference type="Pfam" id="PF02790">
    <property type="entry name" value="COX2_TM"/>
    <property type="match status" value="1"/>
</dbReference>
<comment type="similarity">
    <text evidence="2">Belongs to the cytochrome c oxidase subunit 2 family.</text>
</comment>
<feature type="domain" description="Cytochrome c" evidence="19">
    <location>
        <begin position="246"/>
        <end position="370"/>
    </location>
</feature>
<dbReference type="EMBL" id="CAEZZU010000017">
    <property type="protein sequence ID" value="CAB4770519.1"/>
    <property type="molecule type" value="Genomic_DNA"/>
</dbReference>
<dbReference type="EMBL" id="CAFAAH010000005">
    <property type="protein sequence ID" value="CAB4786573.1"/>
    <property type="molecule type" value="Genomic_DNA"/>
</dbReference>
<keyword evidence="9" id="KW-1278">Translocase</keyword>
<evidence type="ECO:0000256" key="7">
    <source>
        <dbReference type="ARBA" id="ARBA00022692"/>
    </source>
</evidence>
<dbReference type="AlphaFoldDB" id="A0A6J6WTM2"/>
<evidence type="ECO:0000256" key="13">
    <source>
        <dbReference type="ARBA" id="ARBA00023008"/>
    </source>
</evidence>
<keyword evidence="5" id="KW-0349">Heme</keyword>
<dbReference type="InterPro" id="IPR011759">
    <property type="entry name" value="Cyt_c_oxidase_su2_TM_dom"/>
</dbReference>
<dbReference type="EMBL" id="CAFBOR010000043">
    <property type="protein sequence ID" value="CAB4982695.1"/>
    <property type="molecule type" value="Genomic_DNA"/>
</dbReference>
<keyword evidence="10" id="KW-0249">Electron transport</keyword>
<evidence type="ECO:0000259" key="18">
    <source>
        <dbReference type="PROSITE" id="PS50999"/>
    </source>
</evidence>
<evidence type="ECO:0000259" key="19">
    <source>
        <dbReference type="PROSITE" id="PS51007"/>
    </source>
</evidence>
<evidence type="ECO:0000259" key="17">
    <source>
        <dbReference type="PROSITE" id="PS50857"/>
    </source>
</evidence>
<dbReference type="PANTHER" id="PTHR22888:SF9">
    <property type="entry name" value="CYTOCHROME C OXIDASE SUBUNIT 2"/>
    <property type="match status" value="1"/>
</dbReference>
<evidence type="ECO:0000313" key="23">
    <source>
        <dbReference type="EMBL" id="CAB4982695.1"/>
    </source>
</evidence>
<dbReference type="EMBL" id="CAEZWM010000064">
    <property type="protein sequence ID" value="CAB4655563.1"/>
    <property type="molecule type" value="Genomic_DNA"/>
</dbReference>
<organism evidence="22">
    <name type="scientific">freshwater metagenome</name>
    <dbReference type="NCBI Taxonomy" id="449393"/>
    <lineage>
        <taxon>unclassified sequences</taxon>
        <taxon>metagenomes</taxon>
        <taxon>ecological metagenomes</taxon>
    </lineage>
</organism>
<dbReference type="PANTHER" id="PTHR22888">
    <property type="entry name" value="CYTOCHROME C OXIDASE, SUBUNIT II"/>
    <property type="match status" value="1"/>
</dbReference>
<dbReference type="PROSITE" id="PS51007">
    <property type="entry name" value="CYTC"/>
    <property type="match status" value="1"/>
</dbReference>
<name>A0A6J6WTM2_9ZZZZ</name>
<sequence length="370" mass="40388">MSRLLGLRKVRRGALILAAPLFLAACANENGQNPMNPAGETAKKIDNLINPIFIIAIAVGIGVVGMTLFIALRFRDKDGKRNPKQTHGNSVLEIGWTILPALILAVIAVPTVATIFELAKTPPKAEALQITVVGKQWWWEFQYPKGQAKFGIDTPVVTSTMMHAPVGAKITVREQSDNVLHSFWVPELAGKRDVVPGRTNVLSFSASEKPGVFRGACAEYCGLSHANMKFWVIVDSKADFAKWIAGQKKGPAQEYAGKVQELTAKKYQCVNCHVFDSTSTPAYGPNLTHLASREYFAGGMYKTNRANLLRWVKNAPSMIPMQSQKCRLPAPATCVGMPSFTTPIKLNGKPLPLMTNAEADIIVTYLLGQK</sequence>
<dbReference type="InterPro" id="IPR008972">
    <property type="entry name" value="Cupredoxin"/>
</dbReference>
<evidence type="ECO:0000313" key="21">
    <source>
        <dbReference type="EMBL" id="CAB4770519.1"/>
    </source>
</evidence>
<evidence type="ECO:0000313" key="24">
    <source>
        <dbReference type="EMBL" id="CAB5020421.1"/>
    </source>
</evidence>
<evidence type="ECO:0000313" key="20">
    <source>
        <dbReference type="EMBL" id="CAB4655563.1"/>
    </source>
</evidence>
<dbReference type="PROSITE" id="PS51257">
    <property type="entry name" value="PROKAR_LIPOPROTEIN"/>
    <property type="match status" value="1"/>
</dbReference>
<dbReference type="PROSITE" id="PS50999">
    <property type="entry name" value="COX2_TM"/>
    <property type="match status" value="1"/>
</dbReference>
<dbReference type="InterPro" id="IPR036257">
    <property type="entry name" value="Cyt_c_oxidase_su2_TM_sf"/>
</dbReference>
<dbReference type="SUPFAM" id="SSF81464">
    <property type="entry name" value="Cytochrome c oxidase subunit II-like, transmembrane region"/>
    <property type="match status" value="1"/>
</dbReference>
<evidence type="ECO:0000256" key="4">
    <source>
        <dbReference type="ARBA" id="ARBA00022448"/>
    </source>
</evidence>
<dbReference type="InterPro" id="IPR009056">
    <property type="entry name" value="Cyt_c-like_dom"/>
</dbReference>
<evidence type="ECO:0000256" key="16">
    <source>
        <dbReference type="SAM" id="Phobius"/>
    </source>
</evidence>
<evidence type="ECO:0000256" key="1">
    <source>
        <dbReference type="ARBA" id="ARBA00004141"/>
    </source>
</evidence>
<dbReference type="PRINTS" id="PR01166">
    <property type="entry name" value="CYCOXIDASEII"/>
</dbReference>
<dbReference type="SUPFAM" id="SSF49503">
    <property type="entry name" value="Cupredoxins"/>
    <property type="match status" value="1"/>
</dbReference>
<dbReference type="GO" id="GO:0016020">
    <property type="term" value="C:membrane"/>
    <property type="evidence" value="ECO:0007669"/>
    <property type="project" value="UniProtKB-SubCell"/>
</dbReference>
<dbReference type="Gene3D" id="2.60.40.420">
    <property type="entry name" value="Cupredoxins - blue copper proteins"/>
    <property type="match status" value="1"/>
</dbReference>
<dbReference type="NCBIfam" id="TIGR02866">
    <property type="entry name" value="CoxB"/>
    <property type="match status" value="1"/>
</dbReference>
<feature type="domain" description="Cytochrome oxidase subunit II copper A binding" evidence="17">
    <location>
        <begin position="125"/>
        <end position="246"/>
    </location>
</feature>
<dbReference type="PROSITE" id="PS00078">
    <property type="entry name" value="COX2"/>
    <property type="match status" value="1"/>
</dbReference>
<comment type="subcellular location">
    <subcellularLocation>
        <location evidence="1">Membrane</location>
        <topology evidence="1">Multi-pass membrane protein</topology>
    </subcellularLocation>
</comment>
<keyword evidence="6" id="KW-0679">Respiratory chain</keyword>
<keyword evidence="11 16" id="KW-1133">Transmembrane helix</keyword>
<feature type="domain" description="Cytochrome oxidase subunit II transmembrane region profile" evidence="18">
    <location>
        <begin position="26"/>
        <end position="122"/>
    </location>
</feature>
<dbReference type="GO" id="GO:0020037">
    <property type="term" value="F:heme binding"/>
    <property type="evidence" value="ECO:0007669"/>
    <property type="project" value="InterPro"/>
</dbReference>
<evidence type="ECO:0000256" key="2">
    <source>
        <dbReference type="ARBA" id="ARBA00007866"/>
    </source>
</evidence>
<keyword evidence="12" id="KW-0408">Iron</keyword>
<dbReference type="InterPro" id="IPR014222">
    <property type="entry name" value="Cyt_c_oxidase_su2"/>
</dbReference>
<gene>
    <name evidence="20" type="ORF">UFOPK2242_00655</name>
    <name evidence="21" type="ORF">UFOPK2925_00242</name>
    <name evidence="22" type="ORF">UFOPK2996_00118</name>
    <name evidence="23" type="ORF">UFOPK3974_00454</name>
    <name evidence="24" type="ORF">UFOPK4071_01192</name>
</gene>
<feature type="transmembrane region" description="Helical" evidence="16">
    <location>
        <begin position="51"/>
        <end position="74"/>
    </location>
</feature>
<protein>
    <recommendedName>
        <fullName evidence="3">cytochrome-c oxidase</fullName>
        <ecNumber evidence="3">7.1.1.9</ecNumber>
    </recommendedName>
    <alternativeName>
        <fullName evidence="15">Cytochrome c oxidase polypeptide II</fullName>
    </alternativeName>
</protein>
<accession>A0A6J6WTM2</accession>
<dbReference type="SUPFAM" id="SSF46626">
    <property type="entry name" value="Cytochrome c"/>
    <property type="match status" value="1"/>
</dbReference>
<dbReference type="PROSITE" id="PS50857">
    <property type="entry name" value="COX2_CUA"/>
    <property type="match status" value="1"/>
</dbReference>
<dbReference type="InterPro" id="IPR001505">
    <property type="entry name" value="Copper_CuA"/>
</dbReference>
<evidence type="ECO:0000256" key="15">
    <source>
        <dbReference type="ARBA" id="ARBA00031389"/>
    </source>
</evidence>
<dbReference type="GO" id="GO:0016491">
    <property type="term" value="F:oxidoreductase activity"/>
    <property type="evidence" value="ECO:0007669"/>
    <property type="project" value="InterPro"/>
</dbReference>
<keyword evidence="8" id="KW-0479">Metal-binding</keyword>
<dbReference type="EC" id="7.1.1.9" evidence="3"/>
<evidence type="ECO:0000256" key="5">
    <source>
        <dbReference type="ARBA" id="ARBA00022617"/>
    </source>
</evidence>
<dbReference type="InterPro" id="IPR036909">
    <property type="entry name" value="Cyt_c-like_dom_sf"/>
</dbReference>
<evidence type="ECO:0000256" key="12">
    <source>
        <dbReference type="ARBA" id="ARBA00023004"/>
    </source>
</evidence>
<keyword evidence="13" id="KW-0186">Copper</keyword>